<proteinExistence type="inferred from homology"/>
<keyword evidence="5 8" id="KW-0653">Protein transport</keyword>
<dbReference type="InterPro" id="IPR036388">
    <property type="entry name" value="WH-like_DNA-bd_sf"/>
</dbReference>
<dbReference type="AlphaFoldDB" id="A0A9D4Q8W8"/>
<evidence type="ECO:0000256" key="2">
    <source>
        <dbReference type="ARBA" id="ARBA00017953"/>
    </source>
</evidence>
<evidence type="ECO:0000256" key="6">
    <source>
        <dbReference type="ARBA" id="ARBA00023054"/>
    </source>
</evidence>
<reference evidence="10" key="2">
    <citation type="submission" date="2021-09" db="EMBL/GenBank/DDBJ databases">
        <authorList>
            <person name="Jia N."/>
            <person name="Wang J."/>
            <person name="Shi W."/>
            <person name="Du L."/>
            <person name="Sun Y."/>
            <person name="Zhan W."/>
            <person name="Jiang J."/>
            <person name="Wang Q."/>
            <person name="Zhang B."/>
            <person name="Ji P."/>
            <person name="Sakyi L.B."/>
            <person name="Cui X."/>
            <person name="Yuan T."/>
            <person name="Jiang B."/>
            <person name="Yang W."/>
            <person name="Lam T.T.-Y."/>
            <person name="Chang Q."/>
            <person name="Ding S."/>
            <person name="Wang X."/>
            <person name="Zhu J."/>
            <person name="Ruan X."/>
            <person name="Zhao L."/>
            <person name="Wei J."/>
            <person name="Que T."/>
            <person name="Du C."/>
            <person name="Cheng J."/>
            <person name="Dai P."/>
            <person name="Han X."/>
            <person name="Huang E."/>
            <person name="Gao Y."/>
            <person name="Liu J."/>
            <person name="Shao H."/>
            <person name="Ye R."/>
            <person name="Li L."/>
            <person name="Wei W."/>
            <person name="Wang X."/>
            <person name="Wang C."/>
            <person name="Huo Q."/>
            <person name="Li W."/>
            <person name="Guo W."/>
            <person name="Chen H."/>
            <person name="Chen S."/>
            <person name="Zhou L."/>
            <person name="Zhou L."/>
            <person name="Ni X."/>
            <person name="Tian J."/>
            <person name="Zhou Y."/>
            <person name="Sheng Y."/>
            <person name="Liu T."/>
            <person name="Pan Y."/>
            <person name="Xia L."/>
            <person name="Li J."/>
            <person name="Zhao F."/>
            <person name="Cao W."/>
        </authorList>
    </citation>
    <scope>NUCLEOTIDE SEQUENCE</scope>
    <source>
        <strain evidence="10">Rsan-2018</strain>
        <tissue evidence="10">Larvae</tissue>
    </source>
</reference>
<dbReference type="PANTHER" id="PTHR13128">
    <property type="entry name" value="VACUOLAR PROTEIN-SORTING-ASSOCIATED PROTEIN 36"/>
    <property type="match status" value="1"/>
</dbReference>
<dbReference type="PROSITE" id="PS51495">
    <property type="entry name" value="GLUE"/>
    <property type="match status" value="1"/>
</dbReference>
<keyword evidence="4 8" id="KW-0967">Endosome</keyword>
<dbReference type="PANTHER" id="PTHR13128:SF12">
    <property type="entry name" value="VACUOLAR PROTEIN-SORTING-ASSOCIATED PROTEIN 36"/>
    <property type="match status" value="1"/>
</dbReference>
<evidence type="ECO:0000256" key="8">
    <source>
        <dbReference type="RuleBase" id="RU367095"/>
    </source>
</evidence>
<dbReference type="Gene3D" id="2.30.29.30">
    <property type="entry name" value="Pleckstrin-homology domain (PH domain)/Phosphotyrosine-binding domain (PTB)"/>
    <property type="match status" value="1"/>
</dbReference>
<dbReference type="GO" id="GO:0043130">
    <property type="term" value="F:ubiquitin binding"/>
    <property type="evidence" value="ECO:0007669"/>
    <property type="project" value="UniProtKB-UniRule"/>
</dbReference>
<accession>A0A9D4Q8W8</accession>
<dbReference type="Proteomes" id="UP000821837">
    <property type="component" value="Unassembled WGS sequence"/>
</dbReference>
<evidence type="ECO:0000259" key="9">
    <source>
        <dbReference type="PROSITE" id="PS51495"/>
    </source>
</evidence>
<dbReference type="GO" id="GO:0000814">
    <property type="term" value="C:ESCRT II complex"/>
    <property type="evidence" value="ECO:0007669"/>
    <property type="project" value="UniProtKB-UniRule"/>
</dbReference>
<dbReference type="InterPro" id="IPR037855">
    <property type="entry name" value="Vps36"/>
</dbReference>
<evidence type="ECO:0000313" key="11">
    <source>
        <dbReference type="Proteomes" id="UP000821837"/>
    </source>
</evidence>
<protein>
    <recommendedName>
        <fullName evidence="2 8">Vacuolar protein-sorting-associated protein 36</fullName>
    </recommendedName>
    <alternativeName>
        <fullName evidence="7 8">ESCRT-II complex subunit VPS36</fullName>
    </alternativeName>
</protein>
<keyword evidence="8" id="KW-0963">Cytoplasm</keyword>
<dbReference type="InterPro" id="IPR040608">
    <property type="entry name" value="Snf8/Vps36"/>
</dbReference>
<gene>
    <name evidence="10" type="ORF">HPB52_023964</name>
</gene>
<name>A0A9D4Q8W8_RHISA</name>
<dbReference type="VEuPathDB" id="VectorBase:RSAN_038013"/>
<dbReference type="SUPFAM" id="SSF46785">
    <property type="entry name" value="Winged helix' DNA-binding domain"/>
    <property type="match status" value="2"/>
</dbReference>
<dbReference type="GO" id="GO:0031902">
    <property type="term" value="C:late endosome membrane"/>
    <property type="evidence" value="ECO:0007669"/>
    <property type="project" value="UniProtKB-UniRule"/>
</dbReference>
<evidence type="ECO:0000256" key="3">
    <source>
        <dbReference type="ARBA" id="ARBA00022448"/>
    </source>
</evidence>
<organism evidence="10 11">
    <name type="scientific">Rhipicephalus sanguineus</name>
    <name type="common">Brown dog tick</name>
    <name type="synonym">Ixodes sanguineus</name>
    <dbReference type="NCBI Taxonomy" id="34632"/>
    <lineage>
        <taxon>Eukaryota</taxon>
        <taxon>Metazoa</taxon>
        <taxon>Ecdysozoa</taxon>
        <taxon>Arthropoda</taxon>
        <taxon>Chelicerata</taxon>
        <taxon>Arachnida</taxon>
        <taxon>Acari</taxon>
        <taxon>Parasitiformes</taxon>
        <taxon>Ixodida</taxon>
        <taxon>Ixodoidea</taxon>
        <taxon>Ixodidae</taxon>
        <taxon>Rhipicephalinae</taxon>
        <taxon>Rhipicephalus</taxon>
        <taxon>Rhipicephalus</taxon>
    </lineage>
</organism>
<dbReference type="Pfam" id="PF04157">
    <property type="entry name" value="EAP30"/>
    <property type="match status" value="1"/>
</dbReference>
<dbReference type="Gene3D" id="6.10.140.260">
    <property type="match status" value="1"/>
</dbReference>
<keyword evidence="3 8" id="KW-0813">Transport</keyword>
<evidence type="ECO:0000256" key="5">
    <source>
        <dbReference type="ARBA" id="ARBA00022927"/>
    </source>
</evidence>
<reference evidence="10" key="1">
    <citation type="journal article" date="2020" name="Cell">
        <title>Large-Scale Comparative Analyses of Tick Genomes Elucidate Their Genetic Diversity and Vector Capacities.</title>
        <authorList>
            <consortium name="Tick Genome and Microbiome Consortium (TIGMIC)"/>
            <person name="Jia N."/>
            <person name="Wang J."/>
            <person name="Shi W."/>
            <person name="Du L."/>
            <person name="Sun Y."/>
            <person name="Zhan W."/>
            <person name="Jiang J.F."/>
            <person name="Wang Q."/>
            <person name="Zhang B."/>
            <person name="Ji P."/>
            <person name="Bell-Sakyi L."/>
            <person name="Cui X.M."/>
            <person name="Yuan T.T."/>
            <person name="Jiang B.G."/>
            <person name="Yang W.F."/>
            <person name="Lam T.T."/>
            <person name="Chang Q.C."/>
            <person name="Ding S.J."/>
            <person name="Wang X.J."/>
            <person name="Zhu J.G."/>
            <person name="Ruan X.D."/>
            <person name="Zhao L."/>
            <person name="Wei J.T."/>
            <person name="Ye R.Z."/>
            <person name="Que T.C."/>
            <person name="Du C.H."/>
            <person name="Zhou Y.H."/>
            <person name="Cheng J.X."/>
            <person name="Dai P.F."/>
            <person name="Guo W.B."/>
            <person name="Han X.H."/>
            <person name="Huang E.J."/>
            <person name="Li L.F."/>
            <person name="Wei W."/>
            <person name="Gao Y.C."/>
            <person name="Liu J.Z."/>
            <person name="Shao H.Z."/>
            <person name="Wang X."/>
            <person name="Wang C.C."/>
            <person name="Yang T.C."/>
            <person name="Huo Q.B."/>
            <person name="Li W."/>
            <person name="Chen H.Y."/>
            <person name="Chen S.E."/>
            <person name="Zhou L.G."/>
            <person name="Ni X.B."/>
            <person name="Tian J.H."/>
            <person name="Sheng Y."/>
            <person name="Liu T."/>
            <person name="Pan Y.S."/>
            <person name="Xia L.Y."/>
            <person name="Li J."/>
            <person name="Zhao F."/>
            <person name="Cao W.C."/>
        </authorList>
    </citation>
    <scope>NUCLEOTIDE SEQUENCE</scope>
    <source>
        <strain evidence="10">Rsan-2018</strain>
    </source>
</reference>
<feature type="domain" description="GLUE N-terminal" evidence="9">
    <location>
        <begin position="1"/>
        <end position="155"/>
    </location>
</feature>
<evidence type="ECO:0000256" key="4">
    <source>
        <dbReference type="ARBA" id="ARBA00022753"/>
    </source>
</evidence>
<evidence type="ECO:0000256" key="7">
    <source>
        <dbReference type="ARBA" id="ARBA00030114"/>
    </source>
</evidence>
<comment type="subunit">
    <text evidence="8">Component of the endosomal sorting complex required for transport II (ESCRT-II).</text>
</comment>
<dbReference type="InterPro" id="IPR021648">
    <property type="entry name" value="GLUE_dom"/>
</dbReference>
<dbReference type="FunFam" id="1.10.10.10:FF:000165">
    <property type="entry name" value="Vacuolar protein sorting protein (Vps36)"/>
    <property type="match status" value="1"/>
</dbReference>
<sequence>MNRFVWASENPQSGEVILRQQPGVALYDGERKTPFVGGELVLTSHQVYWTGPEKQRISLHLSLVVLIEEQSGSWSKRYGCCGNPVFDVTNVLAHHSAKIVVHVSPPTDDKHVGVVQSSPFDYVRLSFRSGGSSEFFQEMQAALQRKDWLKMPTVDSRGKKIRTGIVGIERQIQAKHDEADKNISAAFEDLSKLMEMASAKDMVALSKSITQKLKEKGSSLTDDETVMFKSHLLSLGISDPVTKSAYGSGMTYYQELAKQLAEVLEGPVQESGGILSLTDVYCRINRARGLELLSPEDLLNACKVMESLQLPLRLHVFGSGVTVLKLATQNDEATSTETRQLASIDEHGSLSAEQLSPLVHIPVILAKERLICAEQKGLVCRDDSVEGLRFYPNLFLEKLD</sequence>
<dbReference type="Pfam" id="PF11605">
    <property type="entry name" value="Vps36_ESCRT-II"/>
    <property type="match status" value="1"/>
</dbReference>
<evidence type="ECO:0000256" key="1">
    <source>
        <dbReference type="ARBA" id="ARBA00009697"/>
    </source>
</evidence>
<keyword evidence="6" id="KW-0175">Coiled coil</keyword>
<dbReference type="SUPFAM" id="SSF50729">
    <property type="entry name" value="PH domain-like"/>
    <property type="match status" value="1"/>
</dbReference>
<comment type="subcellular location">
    <subcellularLocation>
        <location evidence="8">Cytoplasm</location>
    </subcellularLocation>
    <subcellularLocation>
        <location evidence="8">Endosome</location>
    </subcellularLocation>
</comment>
<comment type="function">
    <text evidence="8">Component of the ESCRT-II complex (endosomal sorting complex required for transport II), which is required for multivesicular body (MVB) formation and sorting of endosomal cargo proteins into MVBs.</text>
</comment>
<evidence type="ECO:0000313" key="10">
    <source>
        <dbReference type="EMBL" id="KAH7970075.1"/>
    </source>
</evidence>
<dbReference type="InterPro" id="IPR036390">
    <property type="entry name" value="WH_DNA-bd_sf"/>
</dbReference>
<comment type="caution">
    <text evidence="10">The sequence shown here is derived from an EMBL/GenBank/DDBJ whole genome shotgun (WGS) entry which is preliminary data.</text>
</comment>
<dbReference type="InterPro" id="IPR011993">
    <property type="entry name" value="PH-like_dom_sf"/>
</dbReference>
<dbReference type="GO" id="GO:0043328">
    <property type="term" value="P:protein transport to vacuole involved in ubiquitin-dependent protein catabolic process via the multivesicular body sorting pathway"/>
    <property type="evidence" value="ECO:0007669"/>
    <property type="project" value="UniProtKB-UniRule"/>
</dbReference>
<dbReference type="EMBL" id="JABSTV010001248">
    <property type="protein sequence ID" value="KAH7970075.1"/>
    <property type="molecule type" value="Genomic_DNA"/>
</dbReference>
<keyword evidence="11" id="KW-1185">Reference proteome</keyword>
<dbReference type="GO" id="GO:0032266">
    <property type="term" value="F:phosphatidylinositol-3-phosphate binding"/>
    <property type="evidence" value="ECO:0007669"/>
    <property type="project" value="UniProtKB-UniRule"/>
</dbReference>
<comment type="similarity">
    <text evidence="1 8">Belongs to the VPS36 family.</text>
</comment>
<dbReference type="Gene3D" id="1.10.10.10">
    <property type="entry name" value="Winged helix-like DNA-binding domain superfamily/Winged helix DNA-binding domain"/>
    <property type="match status" value="2"/>
</dbReference>